<evidence type="ECO:0000313" key="1">
    <source>
        <dbReference type="EMBL" id="BCX48540.1"/>
    </source>
</evidence>
<gene>
    <name evidence="1" type="ORF">HAHE_24480</name>
</gene>
<keyword evidence="2" id="KW-1185">Reference proteome</keyword>
<protein>
    <recommendedName>
        <fullName evidence="3">Transcriptional regulator</fullName>
    </recommendedName>
</protein>
<proteinExistence type="predicted"/>
<reference evidence="1 2" key="1">
    <citation type="submission" date="2021-06" db="EMBL/GenBank/DDBJ databases">
        <title>Complete genome of Haloferula helveola possessing various polysaccharide degrading enzymes.</title>
        <authorList>
            <person name="Takami H."/>
            <person name="Huang C."/>
            <person name="Hamasaki K."/>
        </authorList>
    </citation>
    <scope>NUCLEOTIDE SEQUENCE [LARGE SCALE GENOMIC DNA]</scope>
    <source>
        <strain evidence="1 2">CN-1</strain>
    </source>
</reference>
<dbReference type="RefSeq" id="WP_338684831.1">
    <property type="nucleotide sequence ID" value="NZ_AP024702.1"/>
</dbReference>
<accession>A0ABM7REL0</accession>
<dbReference type="Proteomes" id="UP001374893">
    <property type="component" value="Chromosome"/>
</dbReference>
<name>A0ABM7REL0_9BACT</name>
<evidence type="ECO:0008006" key="3">
    <source>
        <dbReference type="Google" id="ProtNLM"/>
    </source>
</evidence>
<dbReference type="EMBL" id="AP024702">
    <property type="protein sequence ID" value="BCX48540.1"/>
    <property type="molecule type" value="Genomic_DNA"/>
</dbReference>
<sequence length="119" mass="13782">MTSYIARSGGQKKKNILHQRELALIGDIRRGVDAEKLQKSAEKVRLAQLGVIKALLHESEPARREDEDSVAGTLLRLGEARDYWTDVLAEEIIEMYSTESDEDIFIDRKKWWDSRPRRN</sequence>
<evidence type="ECO:0000313" key="2">
    <source>
        <dbReference type="Proteomes" id="UP001374893"/>
    </source>
</evidence>
<organism evidence="1 2">
    <name type="scientific">Haloferula helveola</name>
    <dbReference type="NCBI Taxonomy" id="490095"/>
    <lineage>
        <taxon>Bacteria</taxon>
        <taxon>Pseudomonadati</taxon>
        <taxon>Verrucomicrobiota</taxon>
        <taxon>Verrucomicrobiia</taxon>
        <taxon>Verrucomicrobiales</taxon>
        <taxon>Verrucomicrobiaceae</taxon>
        <taxon>Haloferula</taxon>
    </lineage>
</organism>